<dbReference type="OrthoDB" id="119380at2759"/>
<comment type="caution">
    <text evidence="1">The sequence shown here is derived from an EMBL/GenBank/DDBJ whole genome shotgun (WGS) entry which is preliminary data.</text>
</comment>
<name>A0A9W6XSD9_9STRA</name>
<dbReference type="AlphaFoldDB" id="A0A9W6XSD9"/>
<protein>
    <submittedName>
        <fullName evidence="1">Unnamed protein product</fullName>
    </submittedName>
</protein>
<dbReference type="EMBL" id="BSXT01001674">
    <property type="protein sequence ID" value="GMF44439.1"/>
    <property type="molecule type" value="Genomic_DNA"/>
</dbReference>
<keyword evidence="2" id="KW-1185">Reference proteome</keyword>
<organism evidence="1 2">
    <name type="scientific">Phytophthora fragariaefolia</name>
    <dbReference type="NCBI Taxonomy" id="1490495"/>
    <lineage>
        <taxon>Eukaryota</taxon>
        <taxon>Sar</taxon>
        <taxon>Stramenopiles</taxon>
        <taxon>Oomycota</taxon>
        <taxon>Peronosporomycetes</taxon>
        <taxon>Peronosporales</taxon>
        <taxon>Peronosporaceae</taxon>
        <taxon>Phytophthora</taxon>
    </lineage>
</organism>
<proteinExistence type="predicted"/>
<reference evidence="1" key="1">
    <citation type="submission" date="2023-04" db="EMBL/GenBank/DDBJ databases">
        <title>Phytophthora fragariaefolia NBRC 109709.</title>
        <authorList>
            <person name="Ichikawa N."/>
            <person name="Sato H."/>
            <person name="Tonouchi N."/>
        </authorList>
    </citation>
    <scope>NUCLEOTIDE SEQUENCE</scope>
    <source>
        <strain evidence="1">NBRC 109709</strain>
    </source>
</reference>
<gene>
    <name evidence="1" type="ORF">Pfra01_001547300</name>
</gene>
<accession>A0A9W6XSD9</accession>
<sequence length="182" mass="21333">MFYYASDVHVTDTSVKTVEDEFTLAQVKSWVESGKSSEDVKKALGVFFVSDKQMLASPQYRYYLEFWLRTERQQLEDWLTGSGIRTSQAWERLRINTIPVAQRESSPLYKAYQTYATRYDDQLFQSYASGMANKWVAKKRPLQYVKKVLSLSGHSSERSDPGTKYYQKYRDLLIQELKKETV</sequence>
<dbReference type="Proteomes" id="UP001165121">
    <property type="component" value="Unassembled WGS sequence"/>
</dbReference>
<evidence type="ECO:0000313" key="1">
    <source>
        <dbReference type="EMBL" id="GMF44439.1"/>
    </source>
</evidence>
<evidence type="ECO:0000313" key="2">
    <source>
        <dbReference type="Proteomes" id="UP001165121"/>
    </source>
</evidence>